<dbReference type="InterPro" id="IPR001357">
    <property type="entry name" value="BRCT_dom"/>
</dbReference>
<evidence type="ECO:0000256" key="5">
    <source>
        <dbReference type="ARBA" id="ARBA00022705"/>
    </source>
</evidence>
<dbReference type="FunFam" id="1.10.150.20:FF:000006">
    <property type="entry name" value="DNA ligase"/>
    <property type="match status" value="1"/>
</dbReference>
<evidence type="ECO:0000256" key="15">
    <source>
        <dbReference type="RuleBase" id="RU000618"/>
    </source>
</evidence>
<dbReference type="InterPro" id="IPR041663">
    <property type="entry name" value="DisA/LigA_HHH"/>
</dbReference>
<dbReference type="PROSITE" id="PS01056">
    <property type="entry name" value="DNA_LIGASE_N2"/>
    <property type="match status" value="1"/>
</dbReference>
<dbReference type="InterPro" id="IPR010994">
    <property type="entry name" value="RuvA_2-like"/>
</dbReference>
<feature type="binding site" evidence="14">
    <location>
        <begin position="44"/>
        <end position="48"/>
    </location>
    <ligand>
        <name>NAD(+)</name>
        <dbReference type="ChEBI" id="CHEBI:57540"/>
    </ligand>
</feature>
<evidence type="ECO:0000256" key="13">
    <source>
        <dbReference type="ARBA" id="ARBA00060881"/>
    </source>
</evidence>
<dbReference type="SUPFAM" id="SSF52113">
    <property type="entry name" value="BRCT domain"/>
    <property type="match status" value="1"/>
</dbReference>
<comment type="catalytic activity">
    <reaction evidence="12 14 15">
        <text>NAD(+) + (deoxyribonucleotide)n-3'-hydroxyl + 5'-phospho-(deoxyribonucleotide)m = (deoxyribonucleotide)n+m + AMP + beta-nicotinamide D-nucleotide.</text>
        <dbReference type="EC" id="6.5.1.2"/>
    </reaction>
</comment>
<comment type="caution">
    <text evidence="14">Lacks conserved residue(s) required for the propagation of feature annotation.</text>
</comment>
<dbReference type="SMART" id="SM00292">
    <property type="entry name" value="BRCT"/>
    <property type="match status" value="1"/>
</dbReference>
<keyword evidence="10 14" id="KW-0520">NAD</keyword>
<dbReference type="Gene3D" id="1.10.150.20">
    <property type="entry name" value="5' to 3' exonuclease, C-terminal subdomain"/>
    <property type="match status" value="2"/>
</dbReference>
<dbReference type="CDD" id="cd17748">
    <property type="entry name" value="BRCT_DNA_ligase_like"/>
    <property type="match status" value="1"/>
</dbReference>
<dbReference type="HAMAP" id="MF_01588">
    <property type="entry name" value="DNA_ligase_A"/>
    <property type="match status" value="1"/>
</dbReference>
<dbReference type="GO" id="GO:0003677">
    <property type="term" value="F:DNA binding"/>
    <property type="evidence" value="ECO:0007669"/>
    <property type="project" value="InterPro"/>
</dbReference>
<keyword evidence="14" id="KW-0464">Manganese</keyword>
<dbReference type="PANTHER" id="PTHR23389">
    <property type="entry name" value="CHROMOSOME TRANSMISSION FIDELITY FACTOR 18"/>
    <property type="match status" value="1"/>
</dbReference>
<dbReference type="Gene3D" id="6.20.10.30">
    <property type="match status" value="1"/>
</dbReference>
<feature type="binding site" evidence="14">
    <location>
        <position position="305"/>
    </location>
    <ligand>
        <name>NAD(+)</name>
        <dbReference type="ChEBI" id="CHEBI:57540"/>
    </ligand>
</feature>
<dbReference type="Gene3D" id="2.40.50.140">
    <property type="entry name" value="Nucleic acid-binding proteins"/>
    <property type="match status" value="1"/>
</dbReference>
<dbReference type="GO" id="GO:0046872">
    <property type="term" value="F:metal ion binding"/>
    <property type="evidence" value="ECO:0007669"/>
    <property type="project" value="UniProtKB-KW"/>
</dbReference>
<feature type="binding site" evidence="14">
    <location>
        <position position="151"/>
    </location>
    <ligand>
        <name>NAD(+)</name>
        <dbReference type="ChEBI" id="CHEBI:57540"/>
    </ligand>
</feature>
<organism evidence="17">
    <name type="scientific">Candidatus Kentrum sp. TC</name>
    <dbReference type="NCBI Taxonomy" id="2126339"/>
    <lineage>
        <taxon>Bacteria</taxon>
        <taxon>Pseudomonadati</taxon>
        <taxon>Pseudomonadota</taxon>
        <taxon>Gammaproteobacteria</taxon>
        <taxon>Candidatus Kentrum</taxon>
    </lineage>
</organism>
<evidence type="ECO:0000256" key="9">
    <source>
        <dbReference type="ARBA" id="ARBA00022842"/>
    </source>
</evidence>
<evidence type="ECO:0000256" key="11">
    <source>
        <dbReference type="ARBA" id="ARBA00023204"/>
    </source>
</evidence>
<evidence type="ECO:0000256" key="2">
    <source>
        <dbReference type="ARBA" id="ARBA00012722"/>
    </source>
</evidence>
<comment type="similarity">
    <text evidence="13 14">Belongs to the NAD-dependent DNA ligase family. LigA subfamily.</text>
</comment>
<dbReference type="Pfam" id="PF00533">
    <property type="entry name" value="BRCT"/>
    <property type="match status" value="1"/>
</dbReference>
<dbReference type="InterPro" id="IPR001679">
    <property type="entry name" value="DNA_ligase"/>
</dbReference>
<dbReference type="PIRSF" id="PIRSF001604">
    <property type="entry name" value="LigA"/>
    <property type="match status" value="1"/>
</dbReference>
<comment type="cofactor">
    <cofactor evidence="14">
        <name>Mg(2+)</name>
        <dbReference type="ChEBI" id="CHEBI:18420"/>
    </cofactor>
    <cofactor evidence="14">
        <name>Mn(2+)</name>
        <dbReference type="ChEBI" id="CHEBI:29035"/>
    </cofactor>
</comment>
<dbReference type="PROSITE" id="PS50172">
    <property type="entry name" value="BRCT"/>
    <property type="match status" value="1"/>
</dbReference>
<dbReference type="GO" id="GO:0003911">
    <property type="term" value="F:DNA ligase (NAD+) activity"/>
    <property type="evidence" value="ECO:0007669"/>
    <property type="project" value="UniProtKB-UniRule"/>
</dbReference>
<dbReference type="InterPro" id="IPR003583">
    <property type="entry name" value="Hlx-hairpin-Hlx_DNA-bd_motif"/>
</dbReference>
<gene>
    <name evidence="14" type="primary">ligA</name>
    <name evidence="17" type="ORF">BECKTC1821D_GA0114238_10874</name>
</gene>
<dbReference type="PROSITE" id="PS01055">
    <property type="entry name" value="DNA_LIGASE_N1"/>
    <property type="match status" value="1"/>
</dbReference>
<evidence type="ECO:0000256" key="6">
    <source>
        <dbReference type="ARBA" id="ARBA00022723"/>
    </source>
</evidence>
<evidence type="ECO:0000256" key="1">
    <source>
        <dbReference type="ARBA" id="ARBA00004067"/>
    </source>
</evidence>
<keyword evidence="4 14" id="KW-0436">Ligase</keyword>
<evidence type="ECO:0000256" key="3">
    <source>
        <dbReference type="ARBA" id="ARBA00013308"/>
    </source>
</evidence>
<proteinExistence type="inferred from homology"/>
<dbReference type="SUPFAM" id="SSF50249">
    <property type="entry name" value="Nucleic acid-binding proteins"/>
    <property type="match status" value="1"/>
</dbReference>
<dbReference type="InterPro" id="IPR018239">
    <property type="entry name" value="DNA_ligase_AS"/>
</dbReference>
<dbReference type="SUPFAM" id="SSF56091">
    <property type="entry name" value="DNA ligase/mRNA capping enzyme, catalytic domain"/>
    <property type="match status" value="1"/>
</dbReference>
<feature type="binding site" evidence="14">
    <location>
        <position position="128"/>
    </location>
    <ligand>
        <name>NAD(+)</name>
        <dbReference type="ChEBI" id="CHEBI:57540"/>
    </ligand>
</feature>
<dbReference type="InterPro" id="IPR004149">
    <property type="entry name" value="Znf_DNAligase_C4"/>
</dbReference>
<dbReference type="Pfam" id="PF12826">
    <property type="entry name" value="HHH_2"/>
    <property type="match status" value="1"/>
</dbReference>
<dbReference type="SMART" id="SM00278">
    <property type="entry name" value="HhH1"/>
    <property type="match status" value="4"/>
</dbReference>
<dbReference type="FunFam" id="1.10.150.20:FF:000007">
    <property type="entry name" value="DNA ligase"/>
    <property type="match status" value="1"/>
</dbReference>
<dbReference type="Gene3D" id="3.30.470.30">
    <property type="entry name" value="DNA ligase/mRNA capping enzyme"/>
    <property type="match status" value="1"/>
</dbReference>
<dbReference type="PANTHER" id="PTHR23389:SF9">
    <property type="entry name" value="DNA LIGASE"/>
    <property type="match status" value="1"/>
</dbReference>
<dbReference type="EMBL" id="CAADFS010000087">
    <property type="protein sequence ID" value="VFK50026.1"/>
    <property type="molecule type" value="Genomic_DNA"/>
</dbReference>
<feature type="binding site" evidence="14">
    <location>
        <position position="329"/>
    </location>
    <ligand>
        <name>NAD(+)</name>
        <dbReference type="ChEBI" id="CHEBI:57540"/>
    </ligand>
</feature>
<feature type="active site" description="N6-AMP-lysine intermediate" evidence="14">
    <location>
        <position position="130"/>
    </location>
</feature>
<keyword evidence="9 14" id="KW-0460">Magnesium</keyword>
<dbReference type="FunFam" id="3.30.470.30:FF:000001">
    <property type="entry name" value="DNA ligase"/>
    <property type="match status" value="1"/>
</dbReference>
<feature type="binding site" evidence="14">
    <location>
        <position position="188"/>
    </location>
    <ligand>
        <name>NAD(+)</name>
        <dbReference type="ChEBI" id="CHEBI:57540"/>
    </ligand>
</feature>
<dbReference type="NCBIfam" id="TIGR00575">
    <property type="entry name" value="dnlj"/>
    <property type="match status" value="1"/>
</dbReference>
<dbReference type="SMART" id="SM00532">
    <property type="entry name" value="LIGANc"/>
    <property type="match status" value="1"/>
</dbReference>
<dbReference type="Pfam" id="PF03120">
    <property type="entry name" value="OB_DNA_ligase"/>
    <property type="match status" value="1"/>
</dbReference>
<dbReference type="EC" id="6.5.1.2" evidence="2 14"/>
<dbReference type="Gene3D" id="1.10.287.610">
    <property type="entry name" value="Helix hairpin bin"/>
    <property type="match status" value="1"/>
</dbReference>
<accession>A0A450Z8A9</accession>
<dbReference type="GO" id="GO:0006281">
    <property type="term" value="P:DNA repair"/>
    <property type="evidence" value="ECO:0007669"/>
    <property type="project" value="UniProtKB-KW"/>
</dbReference>
<reference evidence="17" key="1">
    <citation type="submission" date="2019-02" db="EMBL/GenBank/DDBJ databases">
        <authorList>
            <person name="Gruber-Vodicka R. H."/>
            <person name="Seah K. B. B."/>
        </authorList>
    </citation>
    <scope>NUCLEOTIDE SEQUENCE</scope>
    <source>
        <strain evidence="17">BECK_BZ123</strain>
    </source>
</reference>
<dbReference type="InterPro" id="IPR004150">
    <property type="entry name" value="NAD_DNA_ligase_OB"/>
</dbReference>
<feature type="binding site" evidence="14">
    <location>
        <position position="423"/>
    </location>
    <ligand>
        <name>Zn(2+)</name>
        <dbReference type="ChEBI" id="CHEBI:29105"/>
    </ligand>
</feature>
<feature type="domain" description="BRCT" evidence="16">
    <location>
        <begin position="615"/>
        <end position="694"/>
    </location>
</feature>
<protein>
    <recommendedName>
        <fullName evidence="3 14">DNA ligase</fullName>
        <ecNumber evidence="2 14">6.5.1.2</ecNumber>
    </recommendedName>
    <alternativeName>
        <fullName evidence="14">Polydeoxyribonucleotide synthase [NAD(+)]</fullName>
    </alternativeName>
</protein>
<evidence type="ECO:0000313" key="17">
    <source>
        <dbReference type="EMBL" id="VFK50026.1"/>
    </source>
</evidence>
<comment type="function">
    <text evidence="1 14">DNA ligase that catalyzes the formation of phosphodiester linkages between 5'-phosphoryl and 3'-hydroxyl groups in double-stranded DNA using NAD as a coenzyme and as the energy source for the reaction. It is essential for DNA replication and repair of damaged DNA.</text>
</comment>
<keyword evidence="8 14" id="KW-0862">Zinc</keyword>
<dbReference type="Pfam" id="PF01653">
    <property type="entry name" value="DNA_ligase_aden"/>
    <property type="match status" value="1"/>
</dbReference>
<dbReference type="InterPro" id="IPR033136">
    <property type="entry name" value="DNA_ligase_CS"/>
</dbReference>
<evidence type="ECO:0000256" key="4">
    <source>
        <dbReference type="ARBA" id="ARBA00022598"/>
    </source>
</evidence>
<dbReference type="InterPro" id="IPR036420">
    <property type="entry name" value="BRCT_dom_sf"/>
</dbReference>
<evidence type="ECO:0000256" key="10">
    <source>
        <dbReference type="ARBA" id="ARBA00023027"/>
    </source>
</evidence>
<keyword evidence="7 14" id="KW-0227">DNA damage</keyword>
<keyword evidence="5 14" id="KW-0235">DNA replication</keyword>
<keyword evidence="11 14" id="KW-0234">DNA repair</keyword>
<dbReference type="CDD" id="cd00114">
    <property type="entry name" value="LIGANc"/>
    <property type="match status" value="1"/>
</dbReference>
<dbReference type="InterPro" id="IPR012340">
    <property type="entry name" value="NA-bd_OB-fold"/>
</dbReference>
<sequence length="694" mass="75887">MNPKRNSPPIVIPEKIRRDAEALREKLSYHGHRYHALNDPEIPDAEYDALFRALQTLEEVHPGLATPDSPTRRVGAEPLAEFGEVRHEIPMLSLNNAFQGKEVREFDQRVRAGLALTENSGKVPYVAEPKIDGLAVSLRYEDGVLARGATRGDGSRGEDITQNVRTIRAVPLRLLGKGAPRVLEVRGEVYMEAAGFERLNASRRERGEKPFANPRNAAAGSLRQLDPNVTATRPLTMFCHGVGVLEEGDPPNRYDQVLRALSEWGLRVNPRSKVVYGAAGCLAYYYGLMEERARLGYDIDGVVYKVNSLRWQAELGRVARAPRWAIAHKFPAEEAITKISSIKVQVGRTGAVTPVARLEPVQVGGVTVTNATLHNQDEVKRKDVRIRDTVVVRRAGDVIPEMVRVLREYRLPGVAPFLIPTHCPECGSKVVRVEGEAVARCSGGLFCPSQRKQAIRHFASRRAMDIEGLGGELVEQLVDTGLVASVVDLYGLDSGHLEKLERMGKISARNLLNALEKSKSTTLARFLFALGIREVGEATAHALASHFGSLAKLQSATSERLREVPDVGPVVTGHVSAFFSQSRNREIVEALRSPPIGIHWEEIDTPLGSASPADAGEMPLRGQTFVLSGALSTMTREEAGHRLRALGAKVSNSVSGKTTYLVVGENPGSKLAKAEKSKVSLMTEAELLGLFQND</sequence>
<evidence type="ECO:0000256" key="14">
    <source>
        <dbReference type="HAMAP-Rule" id="MF_01588"/>
    </source>
</evidence>
<dbReference type="FunFam" id="2.40.50.140:FF:000012">
    <property type="entry name" value="DNA ligase"/>
    <property type="match status" value="1"/>
</dbReference>
<dbReference type="AlphaFoldDB" id="A0A450Z8A9"/>
<dbReference type="GO" id="GO:0006260">
    <property type="term" value="P:DNA replication"/>
    <property type="evidence" value="ECO:0007669"/>
    <property type="project" value="UniProtKB-KW"/>
</dbReference>
<dbReference type="InterPro" id="IPR013839">
    <property type="entry name" value="DNAligase_adenylation"/>
</dbReference>
<feature type="binding site" evidence="14">
    <location>
        <position position="447"/>
    </location>
    <ligand>
        <name>Zn(2+)</name>
        <dbReference type="ChEBI" id="CHEBI:29105"/>
    </ligand>
</feature>
<dbReference type="InterPro" id="IPR013840">
    <property type="entry name" value="DNAligase_N"/>
</dbReference>
<evidence type="ECO:0000256" key="12">
    <source>
        <dbReference type="ARBA" id="ARBA00034005"/>
    </source>
</evidence>
<evidence type="ECO:0000256" key="7">
    <source>
        <dbReference type="ARBA" id="ARBA00022763"/>
    </source>
</evidence>
<dbReference type="Gene3D" id="3.40.50.10190">
    <property type="entry name" value="BRCT domain"/>
    <property type="match status" value="1"/>
</dbReference>
<evidence type="ECO:0000259" key="16">
    <source>
        <dbReference type="PROSITE" id="PS50172"/>
    </source>
</evidence>
<dbReference type="NCBIfam" id="NF005932">
    <property type="entry name" value="PRK07956.1"/>
    <property type="match status" value="1"/>
</dbReference>
<dbReference type="SUPFAM" id="SSF47781">
    <property type="entry name" value="RuvA domain 2-like"/>
    <property type="match status" value="1"/>
</dbReference>
<dbReference type="Pfam" id="PF03119">
    <property type="entry name" value="DNA_ligase_ZBD"/>
    <property type="match status" value="1"/>
</dbReference>
<keyword evidence="6 14" id="KW-0479">Metal-binding</keyword>
<name>A0A450Z8A9_9GAMM</name>
<evidence type="ECO:0000256" key="8">
    <source>
        <dbReference type="ARBA" id="ARBA00022833"/>
    </source>
</evidence>
<feature type="binding site" evidence="14">
    <location>
        <begin position="93"/>
        <end position="94"/>
    </location>
    <ligand>
        <name>NAD(+)</name>
        <dbReference type="ChEBI" id="CHEBI:57540"/>
    </ligand>
</feature>
<feature type="binding site" evidence="14">
    <location>
        <position position="426"/>
    </location>
    <ligand>
        <name>Zn(2+)</name>
        <dbReference type="ChEBI" id="CHEBI:29105"/>
    </ligand>
</feature>
<dbReference type="GO" id="GO:0005829">
    <property type="term" value="C:cytosol"/>
    <property type="evidence" value="ECO:0007669"/>
    <property type="project" value="TreeGrafter"/>
</dbReference>